<dbReference type="AlphaFoldDB" id="B8FN10"/>
<dbReference type="HOGENOM" id="CLU_079580_2_0_7"/>
<keyword evidence="2" id="KW-1185">Reference proteome</keyword>
<dbReference type="InterPro" id="IPR037010">
    <property type="entry name" value="VitB12-dep_Met_synth_activ_sf"/>
</dbReference>
<dbReference type="SUPFAM" id="SSF56507">
    <property type="entry name" value="Methionine synthase activation domain-like"/>
    <property type="match status" value="1"/>
</dbReference>
<organism evidence="1 2">
    <name type="scientific">Desulfatibacillum aliphaticivorans</name>
    <dbReference type="NCBI Taxonomy" id="218208"/>
    <lineage>
        <taxon>Bacteria</taxon>
        <taxon>Pseudomonadati</taxon>
        <taxon>Thermodesulfobacteriota</taxon>
        <taxon>Desulfobacteria</taxon>
        <taxon>Desulfobacterales</taxon>
        <taxon>Desulfatibacillaceae</taxon>
        <taxon>Desulfatibacillum</taxon>
    </lineage>
</organism>
<dbReference type="Proteomes" id="UP000000739">
    <property type="component" value="Chromosome"/>
</dbReference>
<name>B8FN10_DESAL</name>
<evidence type="ECO:0000313" key="1">
    <source>
        <dbReference type="EMBL" id="ACL05880.1"/>
    </source>
</evidence>
<protein>
    <submittedName>
        <fullName evidence="1">Vitamin B12 dependent methionine synthase activation region</fullName>
    </submittedName>
</protein>
<dbReference type="EMBL" id="CP001322">
    <property type="protein sequence ID" value="ACL05880.1"/>
    <property type="molecule type" value="Genomic_DNA"/>
</dbReference>
<dbReference type="GO" id="GO:0008705">
    <property type="term" value="F:methionine synthase activity"/>
    <property type="evidence" value="ECO:0007669"/>
    <property type="project" value="InterPro"/>
</dbReference>
<dbReference type="RefSeq" id="WP_015948927.1">
    <property type="nucleotide sequence ID" value="NC_011768.1"/>
</dbReference>
<dbReference type="KEGG" id="dal:Dalk_4198"/>
<reference evidence="1 2" key="1">
    <citation type="journal article" date="2012" name="Environ. Microbiol.">
        <title>The genome sequence of Desulfatibacillum alkenivorans AK-01: a blueprint for anaerobic alkane oxidation.</title>
        <authorList>
            <person name="Callaghan A.V."/>
            <person name="Morris B.E."/>
            <person name="Pereira I.A."/>
            <person name="McInerney M.J."/>
            <person name="Austin R.N."/>
            <person name="Groves J.T."/>
            <person name="Kukor J.J."/>
            <person name="Suflita J.M."/>
            <person name="Young L.Y."/>
            <person name="Zylstra G.J."/>
            <person name="Wawrik B."/>
        </authorList>
    </citation>
    <scope>NUCLEOTIDE SEQUENCE [LARGE SCALE GENOMIC DNA]</scope>
    <source>
        <strain evidence="1 2">AK-01</strain>
    </source>
</reference>
<proteinExistence type="predicted"/>
<evidence type="ECO:0000313" key="2">
    <source>
        <dbReference type="Proteomes" id="UP000000739"/>
    </source>
</evidence>
<sequence>MPLFQPPLPKPEVILDEYFHQLGYPKIEEVPSQIKAIAVPTLEKVISLAQPLAMYEVTDIQEVGEAAIICQGMEISSRLWAELIGKTPEPRKIAVFAVTLGKKLEEESARLQEKAMAMGFFMHAAGAVVAEKAVDAVQYVIGRDSAFEGLVMSRRFSPGYCDWPTEGQKDLFAFLKPEKIGITASEGWAMTPSKSVTGAIAFAPELPSLSPCRSCPSKDCDHRRK</sequence>
<dbReference type="eggNOG" id="COG1410">
    <property type="taxonomic scope" value="Bacteria"/>
</dbReference>
<dbReference type="Gene3D" id="3.40.109.40">
    <property type="match status" value="1"/>
</dbReference>
<gene>
    <name evidence="1" type="ordered locus">Dalk_4198</name>
</gene>
<accession>B8FN10</accession>